<feature type="region of interest" description="Disordered" evidence="1">
    <location>
        <begin position="121"/>
        <end position="148"/>
    </location>
</feature>
<feature type="compositionally biased region" description="Basic residues" evidence="1">
    <location>
        <begin position="135"/>
        <end position="148"/>
    </location>
</feature>
<reference evidence="2 3" key="1">
    <citation type="submission" date="2018-02" db="EMBL/GenBank/DDBJ databases">
        <title>Draft genome sequence of Mycobacterium virginiense isolated from mud of a swine farm in Japan.</title>
        <authorList>
            <person name="Ohya K."/>
        </authorList>
    </citation>
    <scope>NUCLEOTIDE SEQUENCE [LARGE SCALE GENOMIC DNA]</scope>
    <source>
        <strain evidence="2 3">GF75</strain>
    </source>
</reference>
<keyword evidence="3" id="KW-1185">Reference proteome</keyword>
<organism evidence="2 3">
    <name type="scientific">Mycolicibacter virginiensis</name>
    <dbReference type="NCBI Taxonomy" id="1795032"/>
    <lineage>
        <taxon>Bacteria</taxon>
        <taxon>Bacillati</taxon>
        <taxon>Actinomycetota</taxon>
        <taxon>Actinomycetes</taxon>
        <taxon>Mycobacteriales</taxon>
        <taxon>Mycobacteriaceae</taxon>
        <taxon>Mycolicibacter</taxon>
    </lineage>
</organism>
<evidence type="ECO:0000256" key="1">
    <source>
        <dbReference type="SAM" id="MobiDB-lite"/>
    </source>
</evidence>
<name>A0A9X7NWV0_9MYCO</name>
<protein>
    <submittedName>
        <fullName evidence="2">Uncharacterized protein</fullName>
    </submittedName>
</protein>
<evidence type="ECO:0000313" key="2">
    <source>
        <dbReference type="EMBL" id="PQM50317.1"/>
    </source>
</evidence>
<evidence type="ECO:0000313" key="3">
    <source>
        <dbReference type="Proteomes" id="UP000237911"/>
    </source>
</evidence>
<dbReference type="AlphaFoldDB" id="A0A9X7NWV0"/>
<sequence>MGGGGFCARGFRGGRFRLFRAQAEDPKAFVIADRLHLDRIELDHCVAQSLVGGHHRAHTAVVFGPLDDHGRARPTAVRGGETDQPAGTVVPHRGQRAQCVVVQHDRGTAAELDLVTYRCGGRQPGGGDHGDEHRRRASSRGRVHSGPV</sequence>
<dbReference type="EMBL" id="PUEV01000106">
    <property type="protein sequence ID" value="PQM50317.1"/>
    <property type="molecule type" value="Genomic_DNA"/>
</dbReference>
<accession>A0A9X7NWV0</accession>
<dbReference type="Proteomes" id="UP000237911">
    <property type="component" value="Unassembled WGS sequence"/>
</dbReference>
<comment type="caution">
    <text evidence="2">The sequence shown here is derived from an EMBL/GenBank/DDBJ whole genome shotgun (WGS) entry which is preliminary data.</text>
</comment>
<gene>
    <name evidence="2" type="ORF">C5U48_20795</name>
</gene>
<proteinExistence type="predicted"/>